<comment type="caution">
    <text evidence="3">The sequence shown here is derived from an EMBL/GenBank/DDBJ whole genome shotgun (WGS) entry which is preliminary data.</text>
</comment>
<proteinExistence type="predicted"/>
<feature type="compositionally biased region" description="Polar residues" evidence="1">
    <location>
        <begin position="110"/>
        <end position="123"/>
    </location>
</feature>
<sequence length="200" mass="22668">MLDFVEVEVPISQRIVSRLLGLRSNNPLRQLGESAGVRQAYVLFPADRAERRRTWLEHRRNCADFQRPMGLASSNESDEPQTDSPGTGVDTEVPAAQNDQENLAPRGKHTSPTVFSRSSSAKQPGSRHFTEKDNESPLPHSIFLLGTRTAVERMRLLLEFQADSWTELEELEVCFYLYHSIVLVSLFAVTLFCLKFALLY</sequence>
<evidence type="ECO:0000313" key="4">
    <source>
        <dbReference type="Proteomes" id="UP000784294"/>
    </source>
</evidence>
<feature type="transmembrane region" description="Helical" evidence="2">
    <location>
        <begin position="176"/>
        <end position="198"/>
    </location>
</feature>
<protein>
    <submittedName>
        <fullName evidence="3">Uncharacterized protein</fullName>
    </submittedName>
</protein>
<dbReference type="Proteomes" id="UP000784294">
    <property type="component" value="Unassembled WGS sequence"/>
</dbReference>
<reference evidence="3" key="1">
    <citation type="submission" date="2018-11" db="EMBL/GenBank/DDBJ databases">
        <authorList>
            <consortium name="Pathogen Informatics"/>
        </authorList>
    </citation>
    <scope>NUCLEOTIDE SEQUENCE</scope>
</reference>
<keyword evidence="2" id="KW-0472">Membrane</keyword>
<evidence type="ECO:0000256" key="2">
    <source>
        <dbReference type="SAM" id="Phobius"/>
    </source>
</evidence>
<keyword evidence="4" id="KW-1185">Reference proteome</keyword>
<keyword evidence="2" id="KW-1133">Transmembrane helix</keyword>
<dbReference type="EMBL" id="CAAALY010052262">
    <property type="protein sequence ID" value="VEL21629.1"/>
    <property type="molecule type" value="Genomic_DNA"/>
</dbReference>
<evidence type="ECO:0000256" key="1">
    <source>
        <dbReference type="SAM" id="MobiDB-lite"/>
    </source>
</evidence>
<keyword evidence="2" id="KW-0812">Transmembrane</keyword>
<evidence type="ECO:0000313" key="3">
    <source>
        <dbReference type="EMBL" id="VEL21629.1"/>
    </source>
</evidence>
<dbReference type="AlphaFoldDB" id="A0A3S5CHF2"/>
<accession>A0A3S5CHF2</accession>
<gene>
    <name evidence="3" type="ORF">PXEA_LOCUS15069</name>
</gene>
<feature type="region of interest" description="Disordered" evidence="1">
    <location>
        <begin position="66"/>
        <end position="135"/>
    </location>
</feature>
<organism evidence="3 4">
    <name type="scientific">Protopolystoma xenopodis</name>
    <dbReference type="NCBI Taxonomy" id="117903"/>
    <lineage>
        <taxon>Eukaryota</taxon>
        <taxon>Metazoa</taxon>
        <taxon>Spiralia</taxon>
        <taxon>Lophotrochozoa</taxon>
        <taxon>Platyhelminthes</taxon>
        <taxon>Monogenea</taxon>
        <taxon>Polyopisthocotylea</taxon>
        <taxon>Polystomatidea</taxon>
        <taxon>Polystomatidae</taxon>
        <taxon>Protopolystoma</taxon>
    </lineage>
</organism>
<dbReference type="OrthoDB" id="424249at2759"/>
<name>A0A3S5CHF2_9PLAT</name>